<evidence type="ECO:0000256" key="1">
    <source>
        <dbReference type="SAM" id="SignalP"/>
    </source>
</evidence>
<dbReference type="RefSeq" id="WP_200608938.1">
    <property type="nucleotide sequence ID" value="NZ_CP071517.1"/>
</dbReference>
<reference evidence="2 3" key="1">
    <citation type="submission" date="2021-02" db="EMBL/GenBank/DDBJ databases">
        <title>Lysobacter arenosi sp. nov., isolated from soil of gangwondo yeongwol, south Korea.</title>
        <authorList>
            <person name="Kim K.R."/>
            <person name="Kim K.H."/>
            <person name="Jeon C.O."/>
        </authorList>
    </citation>
    <scope>NUCLEOTIDE SEQUENCE [LARGE SCALE GENOMIC DNA]</scope>
    <source>
        <strain evidence="2 3">R7</strain>
    </source>
</reference>
<dbReference type="Gene3D" id="2.40.160.20">
    <property type="match status" value="1"/>
</dbReference>
<evidence type="ECO:0000313" key="3">
    <source>
        <dbReference type="Proteomes" id="UP000663400"/>
    </source>
</evidence>
<feature type="chain" id="PRO_5046327041" evidence="1">
    <location>
        <begin position="24"/>
        <end position="216"/>
    </location>
</feature>
<dbReference type="SUPFAM" id="SSF56925">
    <property type="entry name" value="OMPA-like"/>
    <property type="match status" value="1"/>
</dbReference>
<dbReference type="EMBL" id="CP071517">
    <property type="protein sequence ID" value="QSX74660.1"/>
    <property type="molecule type" value="Genomic_DNA"/>
</dbReference>
<dbReference type="Proteomes" id="UP000663400">
    <property type="component" value="Chromosome"/>
</dbReference>
<dbReference type="PANTHER" id="PTHR36920">
    <property type="match status" value="1"/>
</dbReference>
<dbReference type="InterPro" id="IPR005618">
    <property type="entry name" value="OMPW"/>
</dbReference>
<dbReference type="Pfam" id="PF03922">
    <property type="entry name" value="OmpW"/>
    <property type="match status" value="1"/>
</dbReference>
<sequence>MMHFRHLTLAVVATLAIAPAAFAQDTTTDGSGKRFAVVGGYALAEPTSNPQIAGTRTNVDGDGAATLSASWYATDNIAIEAWGAADKFGNRVRTPNGKVASIDSQPYALSGQYHFGTSASTVRPFVGLGYFEANVDGEKAEPTGALAGQRIGVDTAKGAMATAGVDVNITPTWFARADVRYMQDTTGQPDVTVDGAKVGKAELNPVVLGVGVGARF</sequence>
<proteinExistence type="predicted"/>
<dbReference type="InterPro" id="IPR011250">
    <property type="entry name" value="OMP/PagP_B-barrel"/>
</dbReference>
<accession>A0ABX7R973</accession>
<dbReference type="PANTHER" id="PTHR36920:SF1">
    <property type="entry name" value="OUTER MEMBRANE PROTEIN W"/>
    <property type="match status" value="1"/>
</dbReference>
<organism evidence="2 3">
    <name type="scientific">Lysobacter arenosi</name>
    <dbReference type="NCBI Taxonomy" id="2795387"/>
    <lineage>
        <taxon>Bacteria</taxon>
        <taxon>Pseudomonadati</taxon>
        <taxon>Pseudomonadota</taxon>
        <taxon>Gammaproteobacteria</taxon>
        <taxon>Lysobacterales</taxon>
        <taxon>Lysobacteraceae</taxon>
        <taxon>Lysobacter</taxon>
    </lineage>
</organism>
<evidence type="ECO:0000313" key="2">
    <source>
        <dbReference type="EMBL" id="QSX74660.1"/>
    </source>
</evidence>
<gene>
    <name evidence="2" type="ORF">HIV01_016040</name>
</gene>
<keyword evidence="3" id="KW-1185">Reference proteome</keyword>
<name>A0ABX7R973_9GAMM</name>
<protein>
    <submittedName>
        <fullName evidence="2">OmpW family protein</fullName>
    </submittedName>
</protein>
<keyword evidence="1" id="KW-0732">Signal</keyword>
<feature type="signal peptide" evidence="1">
    <location>
        <begin position="1"/>
        <end position="23"/>
    </location>
</feature>